<organism evidence="1 2">
    <name type="scientific">Gordonia asplenii</name>
    <dbReference type="NCBI Taxonomy" id="2725283"/>
    <lineage>
        <taxon>Bacteria</taxon>
        <taxon>Bacillati</taxon>
        <taxon>Actinomycetota</taxon>
        <taxon>Actinomycetes</taxon>
        <taxon>Mycobacteriales</taxon>
        <taxon>Gordoniaceae</taxon>
        <taxon>Gordonia</taxon>
    </lineage>
</organism>
<proteinExistence type="predicted"/>
<dbReference type="Proteomes" id="UP000550729">
    <property type="component" value="Unassembled WGS sequence"/>
</dbReference>
<evidence type="ECO:0000313" key="1">
    <source>
        <dbReference type="EMBL" id="NMO04297.1"/>
    </source>
</evidence>
<accession>A0A848L1G2</accession>
<dbReference type="RefSeq" id="WP_170196800.1">
    <property type="nucleotide sequence ID" value="NZ_JABBNB010000033.1"/>
</dbReference>
<sequence>MPRHPFTLDEPIVVQVPCSTRRESTSGKVHDVVLNPDWSLTTPHDAAAEAVAVALGGWSSCHEFPNVVQAVRYFIALNLRREWFPLVHDYVGRWSAGVGHHFPDVYTASAFVRSYDHAAQRYNAEPTQIAILAEATEWWTATDRPETFDRWRDQLACGEVGKLWEAGIHPDSIPRIRAWAGADHAEINAEQVIELAYTDLTPSDIRLLTSDVGSVCDAADWLGGGVHRSRPWLQVTR</sequence>
<comment type="caution">
    <text evidence="1">The sequence shown here is derived from an EMBL/GenBank/DDBJ whole genome shotgun (WGS) entry which is preliminary data.</text>
</comment>
<dbReference type="EMBL" id="JABBNB010000033">
    <property type="protein sequence ID" value="NMO04297.1"/>
    <property type="molecule type" value="Genomic_DNA"/>
</dbReference>
<protein>
    <submittedName>
        <fullName evidence="1">Uncharacterized protein</fullName>
    </submittedName>
</protein>
<evidence type="ECO:0000313" key="2">
    <source>
        <dbReference type="Proteomes" id="UP000550729"/>
    </source>
</evidence>
<reference evidence="1 2" key="1">
    <citation type="submission" date="2020-04" db="EMBL/GenBank/DDBJ databases">
        <title>Gordonia sp. nov. TBRC 11910.</title>
        <authorList>
            <person name="Suriyachadkun C."/>
        </authorList>
    </citation>
    <scope>NUCLEOTIDE SEQUENCE [LARGE SCALE GENOMIC DNA]</scope>
    <source>
        <strain evidence="1 2">TBRC 11910</strain>
    </source>
</reference>
<name>A0A848L1G2_9ACTN</name>
<dbReference type="AlphaFoldDB" id="A0A848L1G2"/>
<keyword evidence="2" id="KW-1185">Reference proteome</keyword>
<gene>
    <name evidence="1" type="ORF">HH308_24050</name>
</gene>